<evidence type="ECO:0000313" key="2">
    <source>
        <dbReference type="Proteomes" id="UP001143856"/>
    </source>
</evidence>
<gene>
    <name evidence="1" type="ORF">NUW58_g9702</name>
</gene>
<sequence length="404" mass="46050">MEYFAHCFFDGWHFLGREIGALHSSLHVDLTRSLPVRVRERQRVARKAFDCVIGPCSEWKSIRLYGTIQKLVAMTNTPALVGPELGADTRWVNGLDMFVYSLVFAIFALSPVPRLLRPVVKYVAWGPNWFLYWRLKRLAYPVVEKDLREHSEREKTQPKPSDKSTTETSLLGTWLAARYRPEDRTADRLAHDFIVTMFESMTTTICTLYFILSELVIRPQLADELRAEIKANLVDGQLPMSHLGELRKMDSFVREATRTNIFSYLTVFRRVLKPVKLSVGPEVPAGAVICVDAYNMVKSQAKWGNPETFDPERFLKLRQQPGHENLHQFTSLDSDMPGWGGGPQACPGRFFASNSIKVFLTHLLLNYDIKLPQGAVKPSVGSMPNGSVMPDYLARIMIRQREES</sequence>
<evidence type="ECO:0000313" key="1">
    <source>
        <dbReference type="EMBL" id="KAJ2970425.1"/>
    </source>
</evidence>
<accession>A0ACC1MTV7</accession>
<keyword evidence="2" id="KW-1185">Reference proteome</keyword>
<name>A0ACC1MTV7_9PEZI</name>
<dbReference type="Proteomes" id="UP001143856">
    <property type="component" value="Unassembled WGS sequence"/>
</dbReference>
<reference evidence="1" key="1">
    <citation type="submission" date="2022-10" db="EMBL/GenBank/DDBJ databases">
        <title>Genome Sequence of Xylaria curta.</title>
        <authorList>
            <person name="Buettner E."/>
        </authorList>
    </citation>
    <scope>NUCLEOTIDE SEQUENCE</scope>
    <source>
        <strain evidence="1">Babe10</strain>
    </source>
</reference>
<proteinExistence type="predicted"/>
<organism evidence="1 2">
    <name type="scientific">Xylaria curta</name>
    <dbReference type="NCBI Taxonomy" id="42375"/>
    <lineage>
        <taxon>Eukaryota</taxon>
        <taxon>Fungi</taxon>
        <taxon>Dikarya</taxon>
        <taxon>Ascomycota</taxon>
        <taxon>Pezizomycotina</taxon>
        <taxon>Sordariomycetes</taxon>
        <taxon>Xylariomycetidae</taxon>
        <taxon>Xylariales</taxon>
        <taxon>Xylariaceae</taxon>
        <taxon>Xylaria</taxon>
    </lineage>
</organism>
<dbReference type="EMBL" id="JAPDGR010003670">
    <property type="protein sequence ID" value="KAJ2970425.1"/>
    <property type="molecule type" value="Genomic_DNA"/>
</dbReference>
<comment type="caution">
    <text evidence="1">The sequence shown here is derived from an EMBL/GenBank/DDBJ whole genome shotgun (WGS) entry which is preliminary data.</text>
</comment>
<protein>
    <submittedName>
        <fullName evidence="1">Uncharacterized protein</fullName>
    </submittedName>
</protein>